<evidence type="ECO:0000259" key="1">
    <source>
        <dbReference type="Pfam" id="PF13004"/>
    </source>
</evidence>
<protein>
    <recommendedName>
        <fullName evidence="1">BACON domain-containing protein</fullName>
    </recommendedName>
</protein>
<dbReference type="CDD" id="cd14948">
    <property type="entry name" value="BACON"/>
    <property type="match status" value="1"/>
</dbReference>
<dbReference type="Gene3D" id="2.60.40.10">
    <property type="entry name" value="Immunoglobulins"/>
    <property type="match status" value="1"/>
</dbReference>
<comment type="caution">
    <text evidence="2">The sequence shown here is derived from an EMBL/GenBank/DDBJ whole genome shotgun (WGS) entry which is preliminary data.</text>
</comment>
<feature type="domain" description="BACON" evidence="1">
    <location>
        <begin position="135"/>
        <end position="180"/>
    </location>
</feature>
<reference evidence="2 3" key="1">
    <citation type="submission" date="2015-06" db="EMBL/GenBank/DDBJ databases">
        <title>Prevotella sp. 109, sp. nov., a novel member of the family Prevotellaceae isolated from human faeces.</title>
        <authorList>
            <person name="Shkoporov A.N."/>
            <person name="Chaplin A.V."/>
            <person name="Kafarskaia L.I."/>
            <person name="Efimov B.A."/>
        </authorList>
    </citation>
    <scope>NUCLEOTIDE SEQUENCE [LARGE SCALE GENOMIC DNA]</scope>
    <source>
        <strain evidence="2 3">109</strain>
    </source>
</reference>
<evidence type="ECO:0000313" key="2">
    <source>
        <dbReference type="EMBL" id="KOO69505.1"/>
    </source>
</evidence>
<sequence length="193" mass="21359">MSLQANAQTAGDRLFAQGQKLQLKQTVSSQKQAIAKFSAAKKAYDSSTKKAMCDNQIAICRSNIKLITRKTRTVTKKETVVLEKADSAVPPEVAKDPVRLSLSVSSVEFKSSGKKSDNHEVTVNCNYDDWTYTFPEWVDVTKNGNKLTLTADPNKTDGERSGVLTVKCYDEKAELMIYQKKPFSLKSLIGGKK</sequence>
<name>A0A8E1QZ70_9BACT</name>
<organism evidence="2 3">
    <name type="scientific">Xylanibacter rarus</name>
    <dbReference type="NCBI Taxonomy" id="1676614"/>
    <lineage>
        <taxon>Bacteria</taxon>
        <taxon>Pseudomonadati</taxon>
        <taxon>Bacteroidota</taxon>
        <taxon>Bacteroidia</taxon>
        <taxon>Bacteroidales</taxon>
        <taxon>Prevotellaceae</taxon>
        <taxon>Xylanibacter</taxon>
    </lineage>
</organism>
<accession>A0A8E1QZ70</accession>
<keyword evidence="3" id="KW-1185">Reference proteome</keyword>
<evidence type="ECO:0000313" key="3">
    <source>
        <dbReference type="Proteomes" id="UP000036951"/>
    </source>
</evidence>
<dbReference type="EMBL" id="LFQU01000002">
    <property type="protein sequence ID" value="KOO69505.1"/>
    <property type="molecule type" value="Genomic_DNA"/>
</dbReference>
<dbReference type="Pfam" id="PF13004">
    <property type="entry name" value="BACON"/>
    <property type="match status" value="1"/>
</dbReference>
<dbReference type="Proteomes" id="UP000036951">
    <property type="component" value="Unassembled WGS sequence"/>
</dbReference>
<proteinExistence type="predicted"/>
<dbReference type="InterPro" id="IPR024361">
    <property type="entry name" value="BACON"/>
</dbReference>
<dbReference type="InterPro" id="IPR013783">
    <property type="entry name" value="Ig-like_fold"/>
</dbReference>
<dbReference type="AlphaFoldDB" id="A0A8E1QZ70"/>
<gene>
    <name evidence="2" type="ORF">ACU52_02330</name>
</gene>